<dbReference type="InterPro" id="IPR012308">
    <property type="entry name" value="DNA_ligase_ATP-dep_N"/>
</dbReference>
<evidence type="ECO:0000256" key="6">
    <source>
        <dbReference type="ARBA" id="ARBA00022763"/>
    </source>
</evidence>
<name>A0ABN2VB40_9ACTN</name>
<dbReference type="Gene3D" id="3.30.470.30">
    <property type="entry name" value="DNA ligase/mRNA capping enzyme"/>
    <property type="match status" value="1"/>
</dbReference>
<dbReference type="InterPro" id="IPR012340">
    <property type="entry name" value="NA-bd_OB-fold"/>
</dbReference>
<dbReference type="RefSeq" id="WP_344670734.1">
    <property type="nucleotide sequence ID" value="NZ_BAAAQN010000066.1"/>
</dbReference>
<comment type="caution">
    <text evidence="17">The sequence shown here is derived from an EMBL/GenBank/DDBJ whole genome shotgun (WGS) entry which is preliminary data.</text>
</comment>
<dbReference type="NCBIfam" id="NF002868">
    <property type="entry name" value="PRK03180.1"/>
    <property type="match status" value="1"/>
</dbReference>
<keyword evidence="4 13" id="KW-0479">Metal-binding</keyword>
<keyword evidence="9 13" id="KW-0233">DNA recombination</keyword>
<gene>
    <name evidence="13" type="primary">lig</name>
    <name evidence="17" type="ORF">GCM10009839_77760</name>
</gene>
<feature type="active site" description="N6-AMP-lysine intermediate" evidence="13">
    <location>
        <position position="210"/>
    </location>
</feature>
<feature type="binding site" evidence="13">
    <location>
        <position position="377"/>
    </location>
    <ligand>
        <name>ATP</name>
        <dbReference type="ChEBI" id="CHEBI:30616"/>
    </ligand>
</feature>
<keyword evidence="3 13" id="KW-0235">DNA replication</keyword>
<dbReference type="Pfam" id="PF04679">
    <property type="entry name" value="DNA_ligase_A_C"/>
    <property type="match status" value="1"/>
</dbReference>
<evidence type="ECO:0000256" key="2">
    <source>
        <dbReference type="ARBA" id="ARBA00022618"/>
    </source>
</evidence>
<dbReference type="InterPro" id="IPR036599">
    <property type="entry name" value="DNA_ligase_N_sf"/>
</dbReference>
<keyword evidence="5 13" id="KW-0547">Nucleotide-binding</keyword>
<dbReference type="CDD" id="cd07972">
    <property type="entry name" value="OBF_DNA_ligase_Arch_LigB"/>
    <property type="match status" value="1"/>
</dbReference>
<organism evidence="17 18">
    <name type="scientific">Catenulispora yoronensis</name>
    <dbReference type="NCBI Taxonomy" id="450799"/>
    <lineage>
        <taxon>Bacteria</taxon>
        <taxon>Bacillati</taxon>
        <taxon>Actinomycetota</taxon>
        <taxon>Actinomycetes</taxon>
        <taxon>Catenulisporales</taxon>
        <taxon>Catenulisporaceae</taxon>
        <taxon>Catenulispora</taxon>
    </lineage>
</organism>
<dbReference type="Pfam" id="PF01068">
    <property type="entry name" value="DNA_ligase_A_M"/>
    <property type="match status" value="1"/>
</dbReference>
<dbReference type="GO" id="GO:0016874">
    <property type="term" value="F:ligase activity"/>
    <property type="evidence" value="ECO:0007669"/>
    <property type="project" value="UniProtKB-KW"/>
</dbReference>
<dbReference type="CDD" id="cd07901">
    <property type="entry name" value="Adenylation_DNA_ligase_Arch_LigB"/>
    <property type="match status" value="1"/>
</dbReference>
<feature type="binding site" evidence="13">
    <location>
        <position position="230"/>
    </location>
    <ligand>
        <name>ATP</name>
        <dbReference type="ChEBI" id="CHEBI:30616"/>
    </ligand>
</feature>
<reference evidence="17 18" key="1">
    <citation type="journal article" date="2019" name="Int. J. Syst. Evol. Microbiol.">
        <title>The Global Catalogue of Microorganisms (GCM) 10K type strain sequencing project: providing services to taxonomists for standard genome sequencing and annotation.</title>
        <authorList>
            <consortium name="The Broad Institute Genomics Platform"/>
            <consortium name="The Broad Institute Genome Sequencing Center for Infectious Disease"/>
            <person name="Wu L."/>
            <person name="Ma J."/>
        </authorList>
    </citation>
    <scope>NUCLEOTIDE SEQUENCE [LARGE SCALE GENOMIC DNA]</scope>
    <source>
        <strain evidence="17 18">JCM 16014</strain>
    </source>
</reference>
<comment type="function">
    <text evidence="13">DNA ligase that seals nicks in double-stranded DNA during DNA replication, DNA recombination and DNA repair.</text>
</comment>
<evidence type="ECO:0000256" key="11">
    <source>
        <dbReference type="ARBA" id="ARBA00023306"/>
    </source>
</evidence>
<dbReference type="InterPro" id="IPR022865">
    <property type="entry name" value="DNA_ligae_ATP-dep_bac/arc"/>
</dbReference>
<dbReference type="InterPro" id="IPR016059">
    <property type="entry name" value="DNA_ligase_ATP-dep_CS"/>
</dbReference>
<dbReference type="Gene3D" id="2.40.50.140">
    <property type="entry name" value="Nucleic acid-binding proteins"/>
    <property type="match status" value="1"/>
</dbReference>
<dbReference type="Gene3D" id="1.10.3260.10">
    <property type="entry name" value="DNA ligase, ATP-dependent, N-terminal domain"/>
    <property type="match status" value="1"/>
</dbReference>
<keyword evidence="1 13" id="KW-0436">Ligase</keyword>
<evidence type="ECO:0000256" key="1">
    <source>
        <dbReference type="ARBA" id="ARBA00022598"/>
    </source>
</evidence>
<evidence type="ECO:0000313" key="17">
    <source>
        <dbReference type="EMBL" id="GAA2056955.1"/>
    </source>
</evidence>
<comment type="catalytic activity">
    <reaction evidence="12 13 14">
        <text>ATP + (deoxyribonucleotide)n-3'-hydroxyl + 5'-phospho-(deoxyribonucleotide)m = (deoxyribonucleotide)n+m + AMP + diphosphate.</text>
        <dbReference type="EC" id="6.5.1.1"/>
    </reaction>
</comment>
<dbReference type="HAMAP" id="MF_00407">
    <property type="entry name" value="DNA_ligase"/>
    <property type="match status" value="1"/>
</dbReference>
<dbReference type="InterPro" id="IPR000977">
    <property type="entry name" value="DNA_ligase_ATP-dep"/>
</dbReference>
<feature type="binding site" evidence="13">
    <location>
        <position position="215"/>
    </location>
    <ligand>
        <name>ATP</name>
        <dbReference type="ChEBI" id="CHEBI:30616"/>
    </ligand>
</feature>
<dbReference type="PANTHER" id="PTHR45674">
    <property type="entry name" value="DNA LIGASE 1/3 FAMILY MEMBER"/>
    <property type="match status" value="1"/>
</dbReference>
<feature type="binding site" evidence="13">
    <location>
        <position position="299"/>
    </location>
    <ligand>
        <name>ATP</name>
        <dbReference type="ChEBI" id="CHEBI:30616"/>
    </ligand>
</feature>
<dbReference type="Pfam" id="PF04675">
    <property type="entry name" value="DNA_ligase_A_N"/>
    <property type="match status" value="1"/>
</dbReference>
<feature type="binding site" evidence="13">
    <location>
        <position position="259"/>
    </location>
    <ligand>
        <name>ATP</name>
        <dbReference type="ChEBI" id="CHEBI:30616"/>
    </ligand>
</feature>
<dbReference type="EMBL" id="BAAAQN010000066">
    <property type="protein sequence ID" value="GAA2056955.1"/>
    <property type="molecule type" value="Genomic_DNA"/>
</dbReference>
<feature type="binding site" evidence="13">
    <location>
        <position position="371"/>
    </location>
    <ligand>
        <name>ATP</name>
        <dbReference type="ChEBI" id="CHEBI:30616"/>
    </ligand>
</feature>
<keyword evidence="10 13" id="KW-0234">DNA repair</keyword>
<evidence type="ECO:0000256" key="14">
    <source>
        <dbReference type="RuleBase" id="RU000617"/>
    </source>
</evidence>
<evidence type="ECO:0000256" key="7">
    <source>
        <dbReference type="ARBA" id="ARBA00022840"/>
    </source>
</evidence>
<comment type="similarity">
    <text evidence="13 15">Belongs to the ATP-dependent DNA ligase family.</text>
</comment>
<feature type="binding site" evidence="13">
    <location>
        <position position="208"/>
    </location>
    <ligand>
        <name>ATP</name>
        <dbReference type="ChEBI" id="CHEBI:30616"/>
    </ligand>
</feature>
<evidence type="ECO:0000256" key="8">
    <source>
        <dbReference type="ARBA" id="ARBA00022842"/>
    </source>
</evidence>
<dbReference type="SUPFAM" id="SSF56091">
    <property type="entry name" value="DNA ligase/mRNA capping enzyme, catalytic domain"/>
    <property type="match status" value="1"/>
</dbReference>
<comment type="cofactor">
    <cofactor evidence="13">
        <name>Mg(2+)</name>
        <dbReference type="ChEBI" id="CHEBI:18420"/>
    </cofactor>
</comment>
<evidence type="ECO:0000256" key="10">
    <source>
        <dbReference type="ARBA" id="ARBA00023204"/>
    </source>
</evidence>
<dbReference type="InterPro" id="IPR050191">
    <property type="entry name" value="ATP-dep_DNA_ligase"/>
</dbReference>
<evidence type="ECO:0000259" key="16">
    <source>
        <dbReference type="PROSITE" id="PS50160"/>
    </source>
</evidence>
<evidence type="ECO:0000256" key="15">
    <source>
        <dbReference type="RuleBase" id="RU004196"/>
    </source>
</evidence>
<evidence type="ECO:0000313" key="18">
    <source>
        <dbReference type="Proteomes" id="UP001500751"/>
    </source>
</evidence>
<dbReference type="PROSITE" id="PS00697">
    <property type="entry name" value="DNA_LIGASE_A1"/>
    <property type="match status" value="1"/>
</dbReference>
<keyword evidence="7 13" id="KW-0067">ATP-binding</keyword>
<keyword evidence="2 13" id="KW-0132">Cell division</keyword>
<dbReference type="PROSITE" id="PS50160">
    <property type="entry name" value="DNA_LIGASE_A3"/>
    <property type="match status" value="1"/>
</dbReference>
<keyword evidence="18" id="KW-1185">Reference proteome</keyword>
<dbReference type="SUPFAM" id="SSF117018">
    <property type="entry name" value="ATP-dependent DNA ligase DNA-binding domain"/>
    <property type="match status" value="1"/>
</dbReference>
<protein>
    <recommendedName>
        <fullName evidence="13">Probable DNA ligase</fullName>
        <ecNumber evidence="13">6.5.1.1</ecNumber>
    </recommendedName>
    <alternativeName>
        <fullName evidence="13">Polydeoxyribonucleotide synthase [ATP]</fullName>
    </alternativeName>
</protein>
<keyword evidence="6 13" id="KW-0227">DNA damage</keyword>
<keyword evidence="8 13" id="KW-0460">Magnesium</keyword>
<dbReference type="InterPro" id="IPR012310">
    <property type="entry name" value="DNA_ligase_ATP-dep_cent"/>
</dbReference>
<feature type="domain" description="ATP-dependent DNA ligase family profile" evidence="16">
    <location>
        <begin position="287"/>
        <end position="411"/>
    </location>
</feature>
<evidence type="ECO:0000256" key="9">
    <source>
        <dbReference type="ARBA" id="ARBA00023172"/>
    </source>
</evidence>
<evidence type="ECO:0000256" key="5">
    <source>
        <dbReference type="ARBA" id="ARBA00022741"/>
    </source>
</evidence>
<evidence type="ECO:0000256" key="3">
    <source>
        <dbReference type="ARBA" id="ARBA00022705"/>
    </source>
</evidence>
<evidence type="ECO:0000256" key="13">
    <source>
        <dbReference type="HAMAP-Rule" id="MF_00407"/>
    </source>
</evidence>
<dbReference type="InterPro" id="IPR012309">
    <property type="entry name" value="DNA_ligase_ATP-dep_C"/>
</dbReference>
<evidence type="ECO:0000256" key="12">
    <source>
        <dbReference type="ARBA" id="ARBA00034003"/>
    </source>
</evidence>
<dbReference type="Proteomes" id="UP001500751">
    <property type="component" value="Unassembled WGS sequence"/>
</dbReference>
<keyword evidence="11 13" id="KW-0131">Cell cycle</keyword>
<proteinExistence type="inferred from homology"/>
<accession>A0ABN2VB40</accession>
<evidence type="ECO:0000256" key="4">
    <source>
        <dbReference type="ARBA" id="ARBA00022723"/>
    </source>
</evidence>
<dbReference type="SUPFAM" id="SSF50249">
    <property type="entry name" value="Nucleic acid-binding proteins"/>
    <property type="match status" value="1"/>
</dbReference>
<dbReference type="NCBIfam" id="TIGR00574">
    <property type="entry name" value="dnl1"/>
    <property type="match status" value="1"/>
</dbReference>
<sequence>MRLSDLANTSTAVTEASARTAKIALLADLLRAGEPEEVPIAVHYLSGELPQRQIGVGWATLRDLPEPAAEAELELTEVDRILGEIGATTGPGSQARRRDSLSALFARATVGEQAFLRGLLTGELRQGALDGVMADAVAKAAQVPATEVRRAAMLGGDLAGAARTALRDGVPGLRAVGLVVGRPIQPMLAGTADSVEAALAKTAPSALEWKLDGIRVQIHRDGDRVQVFTRSLDDITDRLPEVVELARALPVTAAVLDGEALALAEDGRPRPFQETASRTGSRRNLEQLREQIPLTVFLFDLLHLDGRDLIDLPSWERAELLASIAPPEAVAPRLVTDDPQAAEAFAKDALERGHEGVVVKALEAPYAAGRRGSVWLKVKPVHTLDLVVIAAEWGHGRRRGWLSNLHLAARDPDGGGFVMLGKTFKGMTDELLAWQTERLRELQTEADDWTVRVRPELVVEIAFDGVQRSTRYPGGVTLRFARVLRYRDDKRAQDADTIEAVRAIAGG</sequence>
<dbReference type="EC" id="6.5.1.1" evidence="13"/>
<dbReference type="PANTHER" id="PTHR45674:SF13">
    <property type="entry name" value="DNA LIGASE-RELATED"/>
    <property type="match status" value="1"/>
</dbReference>